<feature type="transmembrane region" description="Helical" evidence="7">
    <location>
        <begin position="273"/>
        <end position="293"/>
    </location>
</feature>
<dbReference type="SUPFAM" id="SSF103473">
    <property type="entry name" value="MFS general substrate transporter"/>
    <property type="match status" value="1"/>
</dbReference>
<feature type="transmembrane region" description="Helical" evidence="7">
    <location>
        <begin position="233"/>
        <end position="253"/>
    </location>
</feature>
<keyword evidence="3 7" id="KW-1133">Transmembrane helix</keyword>
<dbReference type="CDD" id="cd17321">
    <property type="entry name" value="MFS_MMR_MDR_like"/>
    <property type="match status" value="1"/>
</dbReference>
<feature type="domain" description="Major facilitator superfamily (MFS) profile" evidence="8">
    <location>
        <begin position="13"/>
        <end position="501"/>
    </location>
</feature>
<proteinExistence type="predicted"/>
<dbReference type="Gene3D" id="1.20.1720.10">
    <property type="entry name" value="Multidrug resistance protein D"/>
    <property type="match status" value="1"/>
</dbReference>
<dbReference type="InterPro" id="IPR036259">
    <property type="entry name" value="MFS_trans_sf"/>
</dbReference>
<evidence type="ECO:0000256" key="2">
    <source>
        <dbReference type="ARBA" id="ARBA00022692"/>
    </source>
</evidence>
<feature type="transmembrane region" description="Helical" evidence="7">
    <location>
        <begin position="208"/>
        <end position="227"/>
    </location>
</feature>
<dbReference type="EMBL" id="JBHSOF010000012">
    <property type="protein sequence ID" value="MFC5663835.1"/>
    <property type="molecule type" value="Genomic_DNA"/>
</dbReference>
<dbReference type="RefSeq" id="WP_380225529.1">
    <property type="nucleotide sequence ID" value="NZ_JBHSOF010000012.1"/>
</dbReference>
<name>A0ABW0X5K3_9ACTN</name>
<feature type="transmembrane region" description="Helical" evidence="7">
    <location>
        <begin position="12"/>
        <end position="31"/>
    </location>
</feature>
<comment type="caution">
    <text evidence="9">The sequence shown here is derived from an EMBL/GenBank/DDBJ whole genome shotgun (WGS) entry which is preliminary data.</text>
</comment>
<evidence type="ECO:0000256" key="1">
    <source>
        <dbReference type="ARBA" id="ARBA00004651"/>
    </source>
</evidence>
<feature type="transmembrane region" description="Helical" evidence="7">
    <location>
        <begin position="137"/>
        <end position="158"/>
    </location>
</feature>
<evidence type="ECO:0000259" key="8">
    <source>
        <dbReference type="PROSITE" id="PS50850"/>
    </source>
</evidence>
<feature type="compositionally biased region" description="Basic and acidic residues" evidence="6">
    <location>
        <begin position="509"/>
        <end position="533"/>
    </location>
</feature>
<evidence type="ECO:0000256" key="5">
    <source>
        <dbReference type="ARBA" id="ARBA00023251"/>
    </source>
</evidence>
<keyword evidence="4 7" id="KW-0472">Membrane</keyword>
<feature type="transmembrane region" description="Helical" evidence="7">
    <location>
        <begin position="164"/>
        <end position="187"/>
    </location>
</feature>
<keyword evidence="10" id="KW-1185">Reference proteome</keyword>
<feature type="transmembrane region" description="Helical" evidence="7">
    <location>
        <begin position="51"/>
        <end position="70"/>
    </location>
</feature>
<protein>
    <submittedName>
        <fullName evidence="9">MFS transporter</fullName>
    </submittedName>
</protein>
<evidence type="ECO:0000256" key="7">
    <source>
        <dbReference type="SAM" id="Phobius"/>
    </source>
</evidence>
<evidence type="ECO:0000256" key="3">
    <source>
        <dbReference type="ARBA" id="ARBA00022989"/>
    </source>
</evidence>
<dbReference type="Gene3D" id="1.20.1250.20">
    <property type="entry name" value="MFS general substrate transporter like domains"/>
    <property type="match status" value="1"/>
</dbReference>
<feature type="transmembrane region" description="Helical" evidence="7">
    <location>
        <begin position="104"/>
        <end position="125"/>
    </location>
</feature>
<organism evidence="9 10">
    <name type="scientific">Kitasatospora misakiensis</name>
    <dbReference type="NCBI Taxonomy" id="67330"/>
    <lineage>
        <taxon>Bacteria</taxon>
        <taxon>Bacillati</taxon>
        <taxon>Actinomycetota</taxon>
        <taxon>Actinomycetes</taxon>
        <taxon>Kitasatosporales</taxon>
        <taxon>Streptomycetaceae</taxon>
        <taxon>Kitasatospora</taxon>
    </lineage>
</organism>
<sequence length="554" mass="56553">MTTPSPSPRRWWGLGALVLSVLVISLDGTIINVALPTLSQELGASNTQLQWISGGYLLTFAAVMLPIGVLGDRFGHKKLLLTGITVFGASSVAGFLVNDPGSVIAVRALMGVGAAMIMPLTMAILPKMFPKDELDKAVGTWTAAASIGMPIGPLVGGWLLNHFWWGSVFVFNIPVVAAALVAVAFLLPADPTAAQRAEAGRPPAFDGLGAALGALGITGLVYGSILVPEDGWGSLKVLGTLGAGVVLLIALVFRERSAASPLVDLGLFGNRKFLWGTVVATFVNFCIMGILFVVPQYLASVLGNSAFGTGLRLLPLIGGLVVGAQLAEAFVPRVGPRVIIPLGLLVLAGGTLLGAQSSSADGYGFAALWLTVTGAGFGLAIVPGTSMVLGSLPEEGTGAGSSLLETLQQVGGVLGVAGLGSLLSSGYLDRITTGGLPDEAAQAARDSVTGANVVAAQLNDQGLLHSAHDAFVHGSNLVLTACGVVAVVAALLAAAFVPPKSEFPVQAKAESKEKDKNKDKDKGGKKDRKDARGAEGNQPQGAARLPQEQGESLV</sequence>
<feature type="transmembrane region" description="Helical" evidence="7">
    <location>
        <begin position="367"/>
        <end position="389"/>
    </location>
</feature>
<comment type="subcellular location">
    <subcellularLocation>
        <location evidence="1">Cell membrane</location>
        <topology evidence="1">Multi-pass membrane protein</topology>
    </subcellularLocation>
</comment>
<dbReference type="InterPro" id="IPR011701">
    <property type="entry name" value="MFS"/>
</dbReference>
<feature type="region of interest" description="Disordered" evidence="6">
    <location>
        <begin position="503"/>
        <end position="554"/>
    </location>
</feature>
<evidence type="ECO:0000313" key="10">
    <source>
        <dbReference type="Proteomes" id="UP001595975"/>
    </source>
</evidence>
<keyword evidence="5" id="KW-0046">Antibiotic resistance</keyword>
<evidence type="ECO:0000256" key="4">
    <source>
        <dbReference type="ARBA" id="ARBA00023136"/>
    </source>
</evidence>
<evidence type="ECO:0000313" key="9">
    <source>
        <dbReference type="EMBL" id="MFC5663835.1"/>
    </source>
</evidence>
<dbReference type="PANTHER" id="PTHR42718">
    <property type="entry name" value="MAJOR FACILITATOR SUPERFAMILY MULTIDRUG TRANSPORTER MFSC"/>
    <property type="match status" value="1"/>
</dbReference>
<dbReference type="Proteomes" id="UP001595975">
    <property type="component" value="Unassembled WGS sequence"/>
</dbReference>
<gene>
    <name evidence="9" type="ORF">ACFP3U_12680</name>
</gene>
<dbReference type="InterPro" id="IPR020846">
    <property type="entry name" value="MFS_dom"/>
</dbReference>
<feature type="transmembrane region" description="Helical" evidence="7">
    <location>
        <begin position="477"/>
        <end position="497"/>
    </location>
</feature>
<keyword evidence="2 7" id="KW-0812">Transmembrane</keyword>
<evidence type="ECO:0000256" key="6">
    <source>
        <dbReference type="SAM" id="MobiDB-lite"/>
    </source>
</evidence>
<dbReference type="PROSITE" id="PS50850">
    <property type="entry name" value="MFS"/>
    <property type="match status" value="1"/>
</dbReference>
<dbReference type="PRINTS" id="PR01036">
    <property type="entry name" value="TCRTETB"/>
</dbReference>
<dbReference type="PANTHER" id="PTHR42718:SF42">
    <property type="entry name" value="EXPORT PROTEIN"/>
    <property type="match status" value="1"/>
</dbReference>
<dbReference type="Pfam" id="PF07690">
    <property type="entry name" value="MFS_1"/>
    <property type="match status" value="1"/>
</dbReference>
<feature type="transmembrane region" description="Helical" evidence="7">
    <location>
        <begin position="338"/>
        <end position="355"/>
    </location>
</feature>
<reference evidence="10" key="1">
    <citation type="journal article" date="2019" name="Int. J. Syst. Evol. Microbiol.">
        <title>The Global Catalogue of Microorganisms (GCM) 10K type strain sequencing project: providing services to taxonomists for standard genome sequencing and annotation.</title>
        <authorList>
            <consortium name="The Broad Institute Genomics Platform"/>
            <consortium name="The Broad Institute Genome Sequencing Center for Infectious Disease"/>
            <person name="Wu L."/>
            <person name="Ma J."/>
        </authorList>
    </citation>
    <scope>NUCLEOTIDE SEQUENCE [LARGE SCALE GENOMIC DNA]</scope>
    <source>
        <strain evidence="10">CGMCC 4.1437</strain>
    </source>
</reference>
<accession>A0ABW0X5K3</accession>